<dbReference type="InterPro" id="IPR039204">
    <property type="entry name" value="MRS2-like"/>
</dbReference>
<dbReference type="Gene3D" id="2.40.128.330">
    <property type="match status" value="1"/>
</dbReference>
<feature type="coiled-coil region" evidence="9">
    <location>
        <begin position="229"/>
        <end position="267"/>
    </location>
</feature>
<evidence type="ECO:0000313" key="11">
    <source>
        <dbReference type="EMBL" id="EST46663.1"/>
    </source>
</evidence>
<sequence length="344" mass="39416">MERNIKIVKFTALLPDTQFLQHYKTSYVIINDIQNFTRSQLSTKLNISLRDVRTLLVVSQQIEPRENAIIISFGEINAIIKQNSFFLIYQDASELFYQKFSSIFNQILELERNTEIEHHFELLALETALHFVISNLSLQFNQIENQSNQFFKVAETLVGQQNLAQCQQSLAQVESEAQTAQSTLQKLLENESDLANLAFQNQYQDDSQSENSSILEHLVVDIEIISDIIENYLFQVRNLKLEVQELQARLDNRIQLAELNLEGARNSLLKFELHMTCVLVGLDVAAMFTGLWGMNLPIPLQGNDGQFQLVSIGLVLFGTIVTCLLWLWSSKSQQRAMGRKIERG</sequence>
<dbReference type="GO" id="GO:0015095">
    <property type="term" value="F:magnesium ion transmembrane transporter activity"/>
    <property type="evidence" value="ECO:0007669"/>
    <property type="project" value="TreeGrafter"/>
</dbReference>
<evidence type="ECO:0000256" key="9">
    <source>
        <dbReference type="SAM" id="Coils"/>
    </source>
</evidence>
<dbReference type="PANTHER" id="PTHR13890">
    <property type="entry name" value="RNA SPLICING PROTEIN MRS2, MITOCHONDRIAL"/>
    <property type="match status" value="1"/>
</dbReference>
<keyword evidence="6 10" id="KW-1133">Transmembrane helix</keyword>
<evidence type="ECO:0000256" key="3">
    <source>
        <dbReference type="ARBA" id="ARBA00022692"/>
    </source>
</evidence>
<evidence type="ECO:0000256" key="2">
    <source>
        <dbReference type="ARBA" id="ARBA00022448"/>
    </source>
</evidence>
<evidence type="ECO:0000313" key="12">
    <source>
        <dbReference type="EMBL" id="KAH0571258.1"/>
    </source>
</evidence>
<evidence type="ECO:0000313" key="13">
    <source>
        <dbReference type="Proteomes" id="UP000018208"/>
    </source>
</evidence>
<dbReference type="Gene3D" id="1.20.58.340">
    <property type="entry name" value="Magnesium transport protein CorA, transmembrane region"/>
    <property type="match status" value="1"/>
</dbReference>
<evidence type="ECO:0000256" key="8">
    <source>
        <dbReference type="ARBA" id="ARBA00023136"/>
    </source>
</evidence>
<feature type="coiled-coil region" evidence="9">
    <location>
        <begin position="163"/>
        <end position="190"/>
    </location>
</feature>
<dbReference type="Pfam" id="PF22099">
    <property type="entry name" value="MRS2-like"/>
    <property type="match status" value="1"/>
</dbReference>
<proteinExistence type="predicted"/>
<dbReference type="EMBL" id="AUWU02000007">
    <property type="protein sequence ID" value="KAH0571258.1"/>
    <property type="molecule type" value="Genomic_DNA"/>
</dbReference>
<dbReference type="EMBL" id="KI546073">
    <property type="protein sequence ID" value="EST46663.1"/>
    <property type="molecule type" value="Genomic_DNA"/>
</dbReference>
<feature type="transmembrane region" description="Helical" evidence="10">
    <location>
        <begin position="306"/>
        <end position="328"/>
    </location>
</feature>
<evidence type="ECO:0000256" key="7">
    <source>
        <dbReference type="ARBA" id="ARBA00023065"/>
    </source>
</evidence>
<dbReference type="Proteomes" id="UP000018208">
    <property type="component" value="Unassembled WGS sequence"/>
</dbReference>
<keyword evidence="13" id="KW-1185">Reference proteome</keyword>
<keyword evidence="8 10" id="KW-0472">Membrane</keyword>
<keyword evidence="3 10" id="KW-0812">Transmembrane</keyword>
<dbReference type="AlphaFoldDB" id="V6LR11"/>
<dbReference type="GO" id="GO:0016020">
    <property type="term" value="C:membrane"/>
    <property type="evidence" value="ECO:0007669"/>
    <property type="project" value="UniProtKB-SubCell"/>
</dbReference>
<reference evidence="12" key="2">
    <citation type="submission" date="2020-12" db="EMBL/GenBank/DDBJ databases">
        <title>New Spironucleus salmonicida genome in near-complete chromosomes.</title>
        <authorList>
            <person name="Xu F."/>
            <person name="Kurt Z."/>
            <person name="Jimenez-Gonzalez A."/>
            <person name="Astvaldsson A."/>
            <person name="Andersson J.O."/>
            <person name="Svard S.G."/>
        </authorList>
    </citation>
    <scope>NUCLEOTIDE SEQUENCE</scope>
    <source>
        <strain evidence="12">ATCC 50377</strain>
    </source>
</reference>
<evidence type="ECO:0000256" key="10">
    <source>
        <dbReference type="SAM" id="Phobius"/>
    </source>
</evidence>
<keyword evidence="9" id="KW-0175">Coiled coil</keyword>
<reference evidence="11 12" key="1">
    <citation type="journal article" date="2014" name="PLoS Genet.">
        <title>The Genome of Spironucleus salmonicida Highlights a Fish Pathogen Adapted to Fluctuating Environments.</title>
        <authorList>
            <person name="Xu F."/>
            <person name="Jerlstrom-Hultqvist J."/>
            <person name="Einarsson E."/>
            <person name="Astvaldsson A."/>
            <person name="Svard S.G."/>
            <person name="Andersson J.O."/>
        </authorList>
    </citation>
    <scope>NUCLEOTIDE SEQUENCE</scope>
    <source>
        <strain evidence="12">ATCC 50377</strain>
    </source>
</reference>
<accession>V6LR11</accession>
<keyword evidence="7" id="KW-0406">Ion transport</keyword>
<dbReference type="VEuPathDB" id="GiardiaDB:SS50377_27559"/>
<evidence type="ECO:0000256" key="4">
    <source>
        <dbReference type="ARBA" id="ARBA00022842"/>
    </source>
</evidence>
<protein>
    <submittedName>
        <fullName evidence="11">Transmembrane domain-containing protein</fullName>
    </submittedName>
</protein>
<feature type="transmembrane region" description="Helical" evidence="10">
    <location>
        <begin position="273"/>
        <end position="294"/>
    </location>
</feature>
<name>V6LR11_9EUKA</name>
<comment type="subcellular location">
    <subcellularLocation>
        <location evidence="1">Membrane</location>
        <topology evidence="1">Multi-pass membrane protein</topology>
    </subcellularLocation>
</comment>
<organism evidence="11">
    <name type="scientific">Spironucleus salmonicida</name>
    <dbReference type="NCBI Taxonomy" id="348837"/>
    <lineage>
        <taxon>Eukaryota</taxon>
        <taxon>Metamonada</taxon>
        <taxon>Diplomonadida</taxon>
        <taxon>Hexamitidae</taxon>
        <taxon>Hexamitinae</taxon>
        <taxon>Spironucleus</taxon>
    </lineage>
</organism>
<evidence type="ECO:0000256" key="5">
    <source>
        <dbReference type="ARBA" id="ARBA00022946"/>
    </source>
</evidence>
<evidence type="ECO:0000256" key="6">
    <source>
        <dbReference type="ARBA" id="ARBA00022989"/>
    </source>
</evidence>
<dbReference type="PANTHER" id="PTHR13890:SF0">
    <property type="entry name" value="MAGNESIUM TRANSPORTER MRS2 HOMOLOG, MITOCHONDRIAL"/>
    <property type="match status" value="1"/>
</dbReference>
<keyword evidence="5" id="KW-0809">Transit peptide</keyword>
<evidence type="ECO:0000256" key="1">
    <source>
        <dbReference type="ARBA" id="ARBA00004141"/>
    </source>
</evidence>
<keyword evidence="2" id="KW-0813">Transport</keyword>
<gene>
    <name evidence="11" type="ORF">SS50377_13468</name>
    <name evidence="12" type="ORF">SS50377_27559</name>
</gene>
<keyword evidence="4" id="KW-0460">Magnesium</keyword>
<dbReference type="OrthoDB" id="10251508at2759"/>